<evidence type="ECO:0000313" key="8">
    <source>
        <dbReference type="EMBL" id="ORX46416.1"/>
    </source>
</evidence>
<dbReference type="Gene3D" id="3.40.850.10">
    <property type="entry name" value="Kinesin motor domain"/>
    <property type="match status" value="1"/>
</dbReference>
<keyword evidence="4 6" id="KW-0505">Motor protein</keyword>
<dbReference type="Proteomes" id="UP000193719">
    <property type="component" value="Unassembled WGS sequence"/>
</dbReference>
<reference evidence="8 9" key="2">
    <citation type="submission" date="2016-08" db="EMBL/GenBank/DDBJ databases">
        <title>Pervasive Adenine N6-methylation of Active Genes in Fungi.</title>
        <authorList>
            <consortium name="DOE Joint Genome Institute"/>
            <person name="Mondo S.J."/>
            <person name="Dannebaum R.O."/>
            <person name="Kuo R.C."/>
            <person name="Labutti K."/>
            <person name="Haridas S."/>
            <person name="Kuo A."/>
            <person name="Salamov A."/>
            <person name="Ahrendt S.R."/>
            <person name="Lipzen A."/>
            <person name="Sullivan W."/>
            <person name="Andreopoulos W.B."/>
            <person name="Clum A."/>
            <person name="Lindquist E."/>
            <person name="Daum C."/>
            <person name="Ramamoorthy G.K."/>
            <person name="Gryganskyi A."/>
            <person name="Culley D."/>
            <person name="Magnuson J.K."/>
            <person name="James T.Y."/>
            <person name="O'Malley M.A."/>
            <person name="Stajich J.E."/>
            <person name="Spatafora J.W."/>
            <person name="Visel A."/>
            <person name="Grigoriev I.V."/>
        </authorList>
    </citation>
    <scope>NUCLEOTIDE SEQUENCE [LARGE SCALE GENOMIC DNA]</scope>
    <source>
        <strain evidence="9">finn</strain>
    </source>
</reference>
<evidence type="ECO:0000256" key="1">
    <source>
        <dbReference type="ARBA" id="ARBA00022741"/>
    </source>
</evidence>
<comment type="similarity">
    <text evidence="6">Belongs to the TRAFAC class myosin-kinesin ATPase superfamily. Myosin family.</text>
</comment>
<organism evidence="8 9">
    <name type="scientific">Piromyces finnis</name>
    <dbReference type="NCBI Taxonomy" id="1754191"/>
    <lineage>
        <taxon>Eukaryota</taxon>
        <taxon>Fungi</taxon>
        <taxon>Fungi incertae sedis</taxon>
        <taxon>Chytridiomycota</taxon>
        <taxon>Chytridiomycota incertae sedis</taxon>
        <taxon>Neocallimastigomycetes</taxon>
        <taxon>Neocallimastigales</taxon>
        <taxon>Neocallimastigaceae</taxon>
        <taxon>Piromyces</taxon>
    </lineage>
</organism>
<dbReference type="InterPro" id="IPR001609">
    <property type="entry name" value="Myosin_head_motor_dom-like"/>
</dbReference>
<dbReference type="PANTHER" id="PTHR13140">
    <property type="entry name" value="MYOSIN"/>
    <property type="match status" value="1"/>
</dbReference>
<dbReference type="STRING" id="1754191.A0A1Y1V3H1"/>
<keyword evidence="2 6" id="KW-0067">ATP-binding</keyword>
<dbReference type="SUPFAM" id="SSF52540">
    <property type="entry name" value="P-loop containing nucleoside triphosphate hydrolases"/>
    <property type="match status" value="1"/>
</dbReference>
<dbReference type="AlphaFoldDB" id="A0A1Y1V3H1"/>
<dbReference type="Gene3D" id="1.10.10.820">
    <property type="match status" value="1"/>
</dbReference>
<dbReference type="SMART" id="SM00242">
    <property type="entry name" value="MYSc"/>
    <property type="match status" value="1"/>
</dbReference>
<evidence type="ECO:0000256" key="6">
    <source>
        <dbReference type="PROSITE-ProRule" id="PRU00782"/>
    </source>
</evidence>
<reference evidence="8 9" key="1">
    <citation type="submission" date="2016-08" db="EMBL/GenBank/DDBJ databases">
        <title>Genomes of anaerobic fungi encode conserved fungal cellulosomes for biomass hydrolysis.</title>
        <authorList>
            <consortium name="DOE Joint Genome Institute"/>
            <person name="Haitjema C.H."/>
            <person name="Gilmore S.P."/>
            <person name="Henske J.K."/>
            <person name="Solomon K.V."/>
            <person name="De Groot R."/>
            <person name="Kuo A."/>
            <person name="Mondo S.J."/>
            <person name="Salamov A.A."/>
            <person name="Labutti K."/>
            <person name="Zhao Z."/>
            <person name="Chiniquy J."/>
            <person name="Barry K."/>
            <person name="Brewer H.M."/>
            <person name="Purvine S.O."/>
            <person name="Wright A.T."/>
            <person name="Boxma B."/>
            <person name="Van Alen T."/>
            <person name="Hackstein J.H."/>
            <person name="Baker S.E."/>
            <person name="Grigoriev I.V."/>
            <person name="O'Malley M.A."/>
        </authorList>
    </citation>
    <scope>NUCLEOTIDE SEQUENCE [LARGE SCALE GENOMIC DNA]</scope>
    <source>
        <strain evidence="9">finn</strain>
    </source>
</reference>
<dbReference type="GO" id="GO:0000146">
    <property type="term" value="F:microfilament motor activity"/>
    <property type="evidence" value="ECO:0007669"/>
    <property type="project" value="TreeGrafter"/>
</dbReference>
<name>A0A1Y1V3H1_9FUNG</name>
<sequence>MSFDINNSGPGVSDFILLKDLSEDGLLKNMKKRWEDGFIYTYIGNVIVSVNPYKPVNLYNKDIIEVYRTNDTRDLPPHIYSLADITLRTMKYEAQDQCIIISGESGSGKTEASKLIMEYIASIAGKNSRQITVEHVKDQLLNSNPVLEAFGNAKTVRNDNSSRFGKYMDLQFDNNGNPSGGKINTYLLEKSRVVTQQPNERNFHIFYQLLNGVEPELREHLKLKESAKYYKYLNETSDDVDDVNIDKNSLNKIINTMNSIGISDSDQLTLLEGIAAILHLGNIQFELVEGGASGSTTPGSKITNMEEVEYTAELLGVDPNVLATALISRSINDYAGKSKKIIVPLDVEKAEFSRDALAKALYSYLFNFLIEKVNDQINSNEADDSQKHVIGVLDIYGFEIFEKNSFEQLIINTCNEKLHQHFISYTLLSEREEYKRAGYSWDTNFYFSNQLERSKEMFQLIESKDKGIFALLDEECLMPVPSTTSFLNKLDHYHINHKYYDSCKKTRSRRVSKLRTKSFSNGTRQRRSIKAPMLTSNNTHESEVITHEVFWLKHYAGEVDYSIDDFVEKNNDTLHSDLVFALHSSNKETFRDLIPKTKIQKSNRVSRTPDTLGMQFRTSLASLMKNVTSKTPHYIRCIKPNTTKSSTYYDESLCLAQCRYLGLLENIRARRQLPKYAVPIIQRTWRSYRAHRLLNGMKKSIIESGNDWINIKWEKEPANDKLKEAFNNLKYIYYREMARKYRQNITPERKALLDWKLSASMLFKNKKKGYKQSVKEKFVKFSSNSELKTPLINKSKFQINFNN</sequence>
<dbReference type="GO" id="GO:0007015">
    <property type="term" value="P:actin filament organization"/>
    <property type="evidence" value="ECO:0007669"/>
    <property type="project" value="TreeGrafter"/>
</dbReference>
<dbReference type="InterPro" id="IPR027417">
    <property type="entry name" value="P-loop_NTPase"/>
</dbReference>
<keyword evidence="5 6" id="KW-0009">Actin-binding</keyword>
<dbReference type="FunFam" id="1.10.10.820:FF:000001">
    <property type="entry name" value="Myosin heavy chain"/>
    <property type="match status" value="1"/>
</dbReference>
<dbReference type="PANTHER" id="PTHR13140:SF729">
    <property type="entry name" value="UNCONVENTIONAL MYOSIN-IE"/>
    <property type="match status" value="1"/>
</dbReference>
<dbReference type="GO" id="GO:0005886">
    <property type="term" value="C:plasma membrane"/>
    <property type="evidence" value="ECO:0007669"/>
    <property type="project" value="TreeGrafter"/>
</dbReference>
<keyword evidence="8" id="KW-0378">Hydrolase</keyword>
<comment type="caution">
    <text evidence="8">The sequence shown here is derived from an EMBL/GenBank/DDBJ whole genome shotgun (WGS) entry which is preliminary data.</text>
</comment>
<dbReference type="InterPro" id="IPR036961">
    <property type="entry name" value="Kinesin_motor_dom_sf"/>
</dbReference>
<dbReference type="GO" id="GO:0005524">
    <property type="term" value="F:ATP binding"/>
    <property type="evidence" value="ECO:0007669"/>
    <property type="project" value="UniProtKB-UniRule"/>
</dbReference>
<dbReference type="GO" id="GO:0016459">
    <property type="term" value="C:myosin complex"/>
    <property type="evidence" value="ECO:0007669"/>
    <property type="project" value="UniProtKB-KW"/>
</dbReference>
<evidence type="ECO:0000256" key="3">
    <source>
        <dbReference type="ARBA" id="ARBA00023123"/>
    </source>
</evidence>
<dbReference type="Gene3D" id="1.20.120.720">
    <property type="entry name" value="Myosin VI head, motor domain, U50 subdomain"/>
    <property type="match status" value="1"/>
</dbReference>
<dbReference type="GO" id="GO:0016787">
    <property type="term" value="F:hydrolase activity"/>
    <property type="evidence" value="ECO:0007669"/>
    <property type="project" value="UniProtKB-KW"/>
</dbReference>
<dbReference type="Gene3D" id="1.20.58.530">
    <property type="match status" value="1"/>
</dbReference>
<dbReference type="EMBL" id="MCFH01000035">
    <property type="protein sequence ID" value="ORX46416.1"/>
    <property type="molecule type" value="Genomic_DNA"/>
</dbReference>
<feature type="binding site" evidence="6">
    <location>
        <begin position="103"/>
        <end position="110"/>
    </location>
    <ligand>
        <name>ATP</name>
        <dbReference type="ChEBI" id="CHEBI:30616"/>
    </ligand>
</feature>
<feature type="region of interest" description="Actin-binding" evidence="6">
    <location>
        <begin position="620"/>
        <end position="642"/>
    </location>
</feature>
<protein>
    <submittedName>
        <fullName evidence="8">p-loop containing nucleoside triphosphate hydrolase protein</fullName>
    </submittedName>
</protein>
<evidence type="ECO:0000256" key="5">
    <source>
        <dbReference type="ARBA" id="ARBA00023203"/>
    </source>
</evidence>
<dbReference type="Pfam" id="PF00063">
    <property type="entry name" value="Myosin_head"/>
    <property type="match status" value="1"/>
</dbReference>
<dbReference type="GO" id="GO:0006897">
    <property type="term" value="P:endocytosis"/>
    <property type="evidence" value="ECO:0007669"/>
    <property type="project" value="TreeGrafter"/>
</dbReference>
<dbReference type="PRINTS" id="PR00193">
    <property type="entry name" value="MYOSINHEAVY"/>
</dbReference>
<evidence type="ECO:0000313" key="9">
    <source>
        <dbReference type="Proteomes" id="UP000193719"/>
    </source>
</evidence>
<evidence type="ECO:0000259" key="7">
    <source>
        <dbReference type="PROSITE" id="PS51456"/>
    </source>
</evidence>
<evidence type="ECO:0000256" key="2">
    <source>
        <dbReference type="ARBA" id="ARBA00022840"/>
    </source>
</evidence>
<feature type="domain" description="Myosin motor" evidence="7">
    <location>
        <begin position="10"/>
        <end position="672"/>
    </location>
</feature>
<keyword evidence="3 6" id="KW-0518">Myosin</keyword>
<keyword evidence="1 6" id="KW-0547">Nucleotide-binding</keyword>
<dbReference type="OrthoDB" id="6108017at2759"/>
<dbReference type="PROSITE" id="PS51456">
    <property type="entry name" value="MYOSIN_MOTOR"/>
    <property type="match status" value="1"/>
</dbReference>
<dbReference type="GO" id="GO:0051015">
    <property type="term" value="F:actin filament binding"/>
    <property type="evidence" value="ECO:0007669"/>
    <property type="project" value="TreeGrafter"/>
</dbReference>
<dbReference type="GO" id="GO:0005737">
    <property type="term" value="C:cytoplasm"/>
    <property type="evidence" value="ECO:0007669"/>
    <property type="project" value="TreeGrafter"/>
</dbReference>
<proteinExistence type="inferred from homology"/>
<evidence type="ECO:0000256" key="4">
    <source>
        <dbReference type="ARBA" id="ARBA00023175"/>
    </source>
</evidence>
<accession>A0A1Y1V3H1</accession>
<gene>
    <name evidence="8" type="ORF">BCR36DRAFT_398850</name>
</gene>
<keyword evidence="9" id="KW-1185">Reference proteome</keyword>